<dbReference type="Gene3D" id="2.60.40.10">
    <property type="entry name" value="Immunoglobulins"/>
    <property type="match status" value="2"/>
</dbReference>
<dbReference type="InterPro" id="IPR036116">
    <property type="entry name" value="FN3_sf"/>
</dbReference>
<evidence type="ECO:0000313" key="1">
    <source>
        <dbReference type="EMBL" id="GAG76382.1"/>
    </source>
</evidence>
<dbReference type="CDD" id="cd00063">
    <property type="entry name" value="FN3"/>
    <property type="match status" value="1"/>
</dbReference>
<dbReference type="InterPro" id="IPR013783">
    <property type="entry name" value="Ig-like_fold"/>
</dbReference>
<dbReference type="InterPro" id="IPR003961">
    <property type="entry name" value="FN3_dom"/>
</dbReference>
<feature type="non-terminal residue" evidence="1">
    <location>
        <position position="1"/>
    </location>
</feature>
<organism evidence="1">
    <name type="scientific">marine sediment metagenome</name>
    <dbReference type="NCBI Taxonomy" id="412755"/>
    <lineage>
        <taxon>unclassified sequences</taxon>
        <taxon>metagenomes</taxon>
        <taxon>ecological metagenomes</taxon>
    </lineage>
</organism>
<dbReference type="EMBL" id="BART01017309">
    <property type="protein sequence ID" value="GAG76382.1"/>
    <property type="molecule type" value="Genomic_DNA"/>
</dbReference>
<dbReference type="SUPFAM" id="SSF49265">
    <property type="entry name" value="Fibronectin type III"/>
    <property type="match status" value="1"/>
</dbReference>
<protein>
    <recommendedName>
        <fullName evidence="2">Fibronectin type-III domain-containing protein</fullName>
    </recommendedName>
</protein>
<dbReference type="AlphaFoldDB" id="X1B508"/>
<reference evidence="1" key="1">
    <citation type="journal article" date="2014" name="Front. Microbiol.">
        <title>High frequency of phylogenetically diverse reductive dehalogenase-homologous genes in deep subseafloor sedimentary metagenomes.</title>
        <authorList>
            <person name="Kawai M."/>
            <person name="Futagami T."/>
            <person name="Toyoda A."/>
            <person name="Takaki Y."/>
            <person name="Nishi S."/>
            <person name="Hori S."/>
            <person name="Arai W."/>
            <person name="Tsubouchi T."/>
            <person name="Morono Y."/>
            <person name="Uchiyama I."/>
            <person name="Ito T."/>
            <person name="Fujiyama A."/>
            <person name="Inagaki F."/>
            <person name="Takami H."/>
        </authorList>
    </citation>
    <scope>NUCLEOTIDE SEQUENCE</scope>
    <source>
        <strain evidence="1">Expedition CK06-06</strain>
    </source>
</reference>
<gene>
    <name evidence="1" type="ORF">S01H4_32991</name>
</gene>
<proteinExistence type="predicted"/>
<accession>X1B508</accession>
<name>X1B508_9ZZZZ</name>
<sequence>DTGDIANKYRVEVNTASNFTGTVMWDSGADGTAMADCNQGNRCQDISYAGTALSLNGATYYWRIRFWDDSGVEGAVSTESASFSVIQPYPSNCIVKELAGGGGPLTIEWSDNSDNETGFEIDKSTDGGAWVDLTTTAANGTSYEDEDSSVSNNHTYQYRIRAKATTVDSDWCTTAVVNLGTGSFKFEGIQMEGIKIDQLNELRKIVENSMKVLKMKIVYAEIGTGPIFK</sequence>
<evidence type="ECO:0008006" key="2">
    <source>
        <dbReference type="Google" id="ProtNLM"/>
    </source>
</evidence>
<comment type="caution">
    <text evidence="1">The sequence shown here is derived from an EMBL/GenBank/DDBJ whole genome shotgun (WGS) entry which is preliminary data.</text>
</comment>